<dbReference type="Pfam" id="PF04662">
    <property type="entry name" value="Luteo_PO"/>
    <property type="match status" value="1"/>
</dbReference>
<keyword evidence="2" id="KW-0945">Host-virus interaction</keyword>
<keyword evidence="4" id="KW-0899">Viral immunoevasion</keyword>
<dbReference type="GO" id="GO:0016032">
    <property type="term" value="P:viral process"/>
    <property type="evidence" value="ECO:0007669"/>
    <property type="project" value="InterPro"/>
</dbReference>
<evidence type="ECO:0000313" key="6">
    <source>
        <dbReference type="EMBL" id="AQU42694.1"/>
    </source>
</evidence>
<accession>A0A1S6PCR4</accession>
<evidence type="ECO:0000313" key="7">
    <source>
        <dbReference type="Proteomes" id="UP000204099"/>
    </source>
</evidence>
<organism evidence="6">
    <name type="scientific">African eggplant yellowing virus</name>
    <dbReference type="NCBI Taxonomy" id="1963256"/>
    <lineage>
        <taxon>Viruses</taxon>
        <taxon>Riboviria</taxon>
        <taxon>Orthornavirae</taxon>
        <taxon>Pisuviricota</taxon>
        <taxon>Pisoniviricetes</taxon>
        <taxon>Sobelivirales</taxon>
        <taxon>Solemoviridae</taxon>
        <taxon>Polerovirus</taxon>
        <taxon>Polerovirus AEYV</taxon>
    </lineage>
</organism>
<dbReference type="EMBL" id="KX856972">
    <property type="protein sequence ID" value="AQU42694.1"/>
    <property type="molecule type" value="Genomic_RNA"/>
</dbReference>
<evidence type="ECO:0000256" key="1">
    <source>
        <dbReference type="ARBA" id="ARBA00022463"/>
    </source>
</evidence>
<dbReference type="GeneID" id="37628218"/>
<proteinExistence type="predicted"/>
<keyword evidence="7" id="KW-1185">Reference proteome</keyword>
<reference evidence="6" key="1">
    <citation type="journal article" date="2017" name="Arch. Virol.">
        <title>Virus surveys of Capsicum spp. in the Republic of Benin reveal the prevalence of pepper vein yellows virus and the identification of a previously uncharacterised polerovirus species.</title>
        <authorList>
            <person name="Afouda L."/>
            <person name="Kone D."/>
            <person name="Zinsou V."/>
            <person name="Dossou L."/>
            <person name="Kenyon L."/>
            <person name="Winter S."/>
            <person name="Knierim D."/>
        </authorList>
    </citation>
    <scope>NUCLEOTIDE SEQUENCE [LARGE SCALE GENOMIC DNA]</scope>
    <source>
        <strain evidence="6">EMA4</strain>
    </source>
</reference>
<feature type="transmembrane region" description="Helical" evidence="5">
    <location>
        <begin position="49"/>
        <end position="71"/>
    </location>
</feature>
<protein>
    <submittedName>
        <fullName evidence="6">p0</fullName>
    </submittedName>
</protein>
<evidence type="ECO:0000256" key="4">
    <source>
        <dbReference type="ARBA" id="ARBA00023280"/>
    </source>
</evidence>
<dbReference type="InterPro" id="IPR006755">
    <property type="entry name" value="Virus_P0"/>
</dbReference>
<keyword evidence="5" id="KW-0812">Transmembrane</keyword>
<dbReference type="RefSeq" id="YP_009351864.1">
    <property type="nucleotide sequence ID" value="NC_034207.1"/>
</dbReference>
<dbReference type="OrthoDB" id="11112at10239"/>
<dbReference type="KEGG" id="vg:37628218"/>
<name>A0A1S6PCR4_9VIRU</name>
<sequence length="250" mass="28190">MQFCTNPEGLLFVFPTRALSYRDRLLNLANFLLNHYIAFKLFSNNGENFTRSLCILLPILLGHSIPFGVAFRWNSFPRQRKRVDRISLYCGAAPLPLYKPLGFETYALAGTRDVGLERSNVLRRLSADVGSKLARYQTPLFRGHADFTKFIRVWAGHADQLSRKGIGCIAVDDRLDLELRHLGFRILDLLHGDDVHHARCLSRLAVCLYQIYGIGCGEDACRLACIPRQAIPQAPEDSLNGSILQKELCA</sequence>
<evidence type="ECO:0000256" key="2">
    <source>
        <dbReference type="ARBA" id="ARBA00022581"/>
    </source>
</evidence>
<evidence type="ECO:0000256" key="5">
    <source>
        <dbReference type="SAM" id="Phobius"/>
    </source>
</evidence>
<keyword evidence="5" id="KW-1133">Transmembrane helix</keyword>
<evidence type="ECO:0000256" key="3">
    <source>
        <dbReference type="ARBA" id="ARBA00022632"/>
    </source>
</evidence>
<keyword evidence="1" id="KW-0941">Suppressor of RNA silencing</keyword>
<dbReference type="Proteomes" id="UP000204099">
    <property type="component" value="Segment"/>
</dbReference>
<dbReference type="GO" id="GO:0052170">
    <property type="term" value="P:symbiont-mediated suppression of host innate immune response"/>
    <property type="evidence" value="ECO:0007669"/>
    <property type="project" value="UniProtKB-KW"/>
</dbReference>
<keyword evidence="5" id="KW-0472">Membrane</keyword>
<keyword evidence="3" id="KW-1090">Inhibition of host innate immune response by virus</keyword>